<dbReference type="RefSeq" id="WP_155309062.1">
    <property type="nucleotide sequence ID" value="NZ_AP021879.1"/>
</dbReference>
<accession>A0A5K8ACX1</accession>
<name>A0A5K8ACX1_9BACT</name>
<organism evidence="2 4">
    <name type="scientific">Desulfosarcina ovata subsp. ovata</name>
    <dbReference type="NCBI Taxonomy" id="2752305"/>
    <lineage>
        <taxon>Bacteria</taxon>
        <taxon>Pseudomonadati</taxon>
        <taxon>Thermodesulfobacteriota</taxon>
        <taxon>Desulfobacteria</taxon>
        <taxon>Desulfobacterales</taxon>
        <taxon>Desulfosarcinaceae</taxon>
        <taxon>Desulfosarcina</taxon>
    </lineage>
</organism>
<dbReference type="EMBL" id="AP021879">
    <property type="protein sequence ID" value="BBO89790.1"/>
    <property type="molecule type" value="Genomic_DNA"/>
</dbReference>
<dbReference type="EMBL" id="AP021879">
    <property type="protein sequence ID" value="BBO87635.1"/>
    <property type="molecule type" value="Genomic_DNA"/>
</dbReference>
<dbReference type="Proteomes" id="UP000422108">
    <property type="component" value="Chromosome"/>
</dbReference>
<evidence type="ECO:0000313" key="3">
    <source>
        <dbReference type="EMBL" id="BBO91603.1"/>
    </source>
</evidence>
<evidence type="ECO:0000313" key="4">
    <source>
        <dbReference type="Proteomes" id="UP000422108"/>
    </source>
</evidence>
<protein>
    <submittedName>
        <fullName evidence="2">Uncharacterized protein</fullName>
    </submittedName>
</protein>
<keyword evidence="4" id="KW-1185">Reference proteome</keyword>
<dbReference type="AlphaFoldDB" id="A0A5K8ACX1"/>
<evidence type="ECO:0000313" key="2">
    <source>
        <dbReference type="EMBL" id="BBO89790.1"/>
    </source>
</evidence>
<reference evidence="2 4" key="1">
    <citation type="submission" date="2019-11" db="EMBL/GenBank/DDBJ databases">
        <title>Comparative genomics of hydrocarbon-degrading Desulfosarcina strains.</title>
        <authorList>
            <person name="Watanabe M."/>
            <person name="Kojima H."/>
            <person name="Fukui M."/>
        </authorList>
    </citation>
    <scope>NUCLEOTIDE SEQUENCE [LARGE SCALE GENOMIC DNA]</scope>
    <source>
        <strain evidence="4">oXyS1</strain>
        <strain evidence="2">OXyS1</strain>
    </source>
</reference>
<gene>
    <name evidence="1" type="ORF">DSCOOX_08150</name>
    <name evidence="2" type="ORF">DSCOOX_29700</name>
    <name evidence="3" type="ORF">DSCOOX_47830</name>
</gene>
<evidence type="ECO:0000313" key="1">
    <source>
        <dbReference type="EMBL" id="BBO87635.1"/>
    </source>
</evidence>
<dbReference type="EMBL" id="AP021879">
    <property type="protein sequence ID" value="BBO91603.1"/>
    <property type="molecule type" value="Genomic_DNA"/>
</dbReference>
<proteinExistence type="predicted"/>
<sequence length="245" mass="27804">MNIQKYQSKDLEQFLIRQKISTLKEIKTVLGTDVDMTAFRKLKQLSYRSSYSHGGRYYTLDKVAKFDDNGLWCHLSVCFSQHGNLLSTLEHLIAGSEAGFFAKELEALLAVSVKESLLRLIKKGKIDRKKVSGVYLYCAADASMRRQQLLARRVKLSDTEDFSDEVKAAIILFVSILDEQQRRLFAGLESLKLGHGGDLRIADLLGLHPQTVAKGRRELIDQDIVVDRTRKKGAGRKPVEKKHRK</sequence>